<organism evidence="1 2">
    <name type="scientific">Streptomyces albus (strain ATCC 21838 / DSM 41398 / FERM P-419 / JCM 4703 / NBRC 107858)</name>
    <dbReference type="NCBI Taxonomy" id="1081613"/>
    <lineage>
        <taxon>Bacteria</taxon>
        <taxon>Bacillati</taxon>
        <taxon>Actinomycetota</taxon>
        <taxon>Actinomycetes</taxon>
        <taxon>Kitasatosporales</taxon>
        <taxon>Streptomycetaceae</taxon>
        <taxon>Streptomyces</taxon>
    </lineage>
</organism>
<gene>
    <name evidence="1" type="ORF">SLNWT_2295</name>
</gene>
<name>A0A0B5EVF6_STRA4</name>
<dbReference type="Proteomes" id="UP000031523">
    <property type="component" value="Chromosome"/>
</dbReference>
<evidence type="ECO:0000313" key="1">
    <source>
        <dbReference type="EMBL" id="AJE82671.1"/>
    </source>
</evidence>
<protein>
    <submittedName>
        <fullName evidence="1">Uncharacterized protein</fullName>
    </submittedName>
</protein>
<proteinExistence type="predicted"/>
<dbReference type="KEGG" id="sals:SLNWT_2295"/>
<evidence type="ECO:0000313" key="2">
    <source>
        <dbReference type="Proteomes" id="UP000031523"/>
    </source>
</evidence>
<dbReference type="AlphaFoldDB" id="A0A0B5EVF6"/>
<keyword evidence="2" id="KW-1185">Reference proteome</keyword>
<accession>A0A0B5EVF6</accession>
<dbReference type="EMBL" id="CP010519">
    <property type="protein sequence ID" value="AJE82671.1"/>
    <property type="molecule type" value="Genomic_DNA"/>
</dbReference>
<sequence>MDQTLLTLAASAGTTVVSLLVTEGWQQARDGVVSVWRRFHPEAADDVEQALEASRRSLLAAEESGDADAALNLEAHWRQRVAGLLAEHPQAAVELDGLLIRLNEASSGRTINGGVRMQARVSGNGRSYQAAGDQHITER</sequence>
<reference evidence="1 2" key="1">
    <citation type="submission" date="2015-01" db="EMBL/GenBank/DDBJ databases">
        <title>Enhanced salinomycin production by adjusting the supply of polyketide extender units in Streptomyce albus DSM 41398.</title>
        <authorList>
            <person name="Lu C."/>
        </authorList>
    </citation>
    <scope>NUCLEOTIDE SEQUENCE [LARGE SCALE GENOMIC DNA]</scope>
    <source>
        <strain evidence="2">ATCC 21838 / DSM 41398 / FERM P-419 / JCM 4703 / NBRC 107858</strain>
    </source>
</reference>